<dbReference type="EMBL" id="MKGR01000006">
    <property type="protein sequence ID" value="OKP07785.1"/>
    <property type="molecule type" value="Genomic_DNA"/>
</dbReference>
<accession>A0A1Q5U5M6</accession>
<dbReference type="AlphaFoldDB" id="A0A1Q5U5M6"/>
<sequence>MSSNEFTMRFKADDTEDSDNYSMSALMKHSKEQLMEYYAIGRLLPANEYYQLTGMDVARMAYELLEAREKLAEYEMGIKKKMTNHSLHLTQIIASVWGDPADITDAVWQAGYRKPERGEKEIAELVIDVMNGVPDEVPYSERPRNLEDILTTELYTIIFEGALSVMATPAMVAKMILWNGYRKGGE</sequence>
<name>A0A1Q5U5M6_9GAMM</name>
<comment type="caution">
    <text evidence="1">The sequence shown here is derived from an EMBL/GenBank/DDBJ whole genome shotgun (WGS) entry which is preliminary data.</text>
</comment>
<evidence type="ECO:0000313" key="1">
    <source>
        <dbReference type="EMBL" id="OKP07785.1"/>
    </source>
</evidence>
<dbReference type="Proteomes" id="UP000186277">
    <property type="component" value="Unassembled WGS sequence"/>
</dbReference>
<keyword evidence="2" id="KW-1185">Reference proteome</keyword>
<evidence type="ECO:0000313" key="2">
    <source>
        <dbReference type="Proteomes" id="UP000186277"/>
    </source>
</evidence>
<organism evidence="1 2">
    <name type="scientific">Xenorhabdus thuongxuanensis</name>
    <dbReference type="NCBI Taxonomy" id="1873484"/>
    <lineage>
        <taxon>Bacteria</taxon>
        <taxon>Pseudomonadati</taxon>
        <taxon>Pseudomonadota</taxon>
        <taxon>Gammaproteobacteria</taxon>
        <taxon>Enterobacterales</taxon>
        <taxon>Morganellaceae</taxon>
        <taxon>Xenorhabdus</taxon>
    </lineage>
</organism>
<protein>
    <submittedName>
        <fullName evidence="1">Uncharacterized protein</fullName>
    </submittedName>
</protein>
<proteinExistence type="predicted"/>
<dbReference type="RefSeq" id="WP_244149825.1">
    <property type="nucleotide sequence ID" value="NZ_CAWMWP010000087.1"/>
</dbReference>
<reference evidence="1 2" key="1">
    <citation type="submission" date="2016-09" db="EMBL/GenBank/DDBJ databases">
        <title>Xenorhabdus thuongxuanensis sp. nov. and Xenorhabdus eapokensis sp. nov., isolated from Steinernema species.</title>
        <authorList>
            <person name="Kaempfer P."/>
            <person name="Tobias N.J."/>
            <person name="Phan Ke L."/>
            <person name="Bode H.B."/>
            <person name="Glaeser S.P."/>
        </authorList>
    </citation>
    <scope>NUCLEOTIDE SEQUENCE [LARGE SCALE GENOMIC DNA]</scope>
    <source>
        <strain evidence="1 2">30TX1</strain>
    </source>
</reference>
<gene>
    <name evidence="1" type="ORF">Xentx_01179</name>
</gene>